<keyword evidence="1" id="KW-0472">Membrane</keyword>
<evidence type="ECO:0000313" key="2">
    <source>
        <dbReference type="EMBL" id="EWS72070.1"/>
    </source>
</evidence>
<dbReference type="KEGG" id="tet:TTHERM_000245269"/>
<sequence length="191" mass="23179">MIHQNLFIFLNYQKHRFQQAQLLVILLFYAEYYQILIGVLLNSCSLYCIPCRLSQENHLIMLFDQFMFFELFENQRSMLTSGYSQIGYLRLTNNQLTTLKHWFYKQGSKLTKQPSNQLDVFQKINLLKQSAYLSTSRAGMQQLSEKSRIRTNFVKCYIFKKHFYIFWIFYYFQQRQITQRLADQFLTITNK</sequence>
<feature type="transmembrane region" description="Helical" evidence="1">
    <location>
        <begin position="20"/>
        <end position="41"/>
    </location>
</feature>
<keyword evidence="1 2" id="KW-0812">Transmembrane</keyword>
<name>W7WYU0_TETTS</name>
<reference evidence="3" key="1">
    <citation type="journal article" date="2006" name="PLoS Biol.">
        <title>Macronuclear genome sequence of the ciliate Tetrahymena thermophila, a model eukaryote.</title>
        <authorList>
            <person name="Eisen J.A."/>
            <person name="Coyne R.S."/>
            <person name="Wu M."/>
            <person name="Wu D."/>
            <person name="Thiagarajan M."/>
            <person name="Wortman J.R."/>
            <person name="Badger J.H."/>
            <person name="Ren Q."/>
            <person name="Amedeo P."/>
            <person name="Jones K.M."/>
            <person name="Tallon L.J."/>
            <person name="Delcher A.L."/>
            <person name="Salzberg S.L."/>
            <person name="Silva J.C."/>
            <person name="Haas B.J."/>
            <person name="Majoros W.H."/>
            <person name="Farzad M."/>
            <person name="Carlton J.M."/>
            <person name="Smith R.K. Jr."/>
            <person name="Garg J."/>
            <person name="Pearlman R.E."/>
            <person name="Karrer K.M."/>
            <person name="Sun L."/>
            <person name="Manning G."/>
            <person name="Elde N.C."/>
            <person name="Turkewitz A.P."/>
            <person name="Asai D.J."/>
            <person name="Wilkes D.E."/>
            <person name="Wang Y."/>
            <person name="Cai H."/>
            <person name="Collins K."/>
            <person name="Stewart B.A."/>
            <person name="Lee S.R."/>
            <person name="Wilamowska K."/>
            <person name="Weinberg Z."/>
            <person name="Ruzzo W.L."/>
            <person name="Wloga D."/>
            <person name="Gaertig J."/>
            <person name="Frankel J."/>
            <person name="Tsao C.-C."/>
            <person name="Gorovsky M.A."/>
            <person name="Keeling P.J."/>
            <person name="Waller R.F."/>
            <person name="Patron N.J."/>
            <person name="Cherry J.M."/>
            <person name="Stover N.A."/>
            <person name="Krieger C.J."/>
            <person name="del Toro C."/>
            <person name="Ryder H.F."/>
            <person name="Williamson S.C."/>
            <person name="Barbeau R.A."/>
            <person name="Hamilton E.P."/>
            <person name="Orias E."/>
        </authorList>
    </citation>
    <scope>NUCLEOTIDE SEQUENCE [LARGE SCALE GENOMIC DNA]</scope>
    <source>
        <strain evidence="3">SB210</strain>
    </source>
</reference>
<keyword evidence="1" id="KW-1133">Transmembrane helix</keyword>
<dbReference type="EMBL" id="GG662474">
    <property type="protein sequence ID" value="EWS72070.1"/>
    <property type="molecule type" value="Genomic_DNA"/>
</dbReference>
<keyword evidence="3" id="KW-1185">Reference proteome</keyword>
<evidence type="ECO:0000313" key="3">
    <source>
        <dbReference type="Proteomes" id="UP000009168"/>
    </source>
</evidence>
<gene>
    <name evidence="2" type="ORF">TTHERM_000245269</name>
</gene>
<organism evidence="2 3">
    <name type="scientific">Tetrahymena thermophila (strain SB210)</name>
    <dbReference type="NCBI Taxonomy" id="312017"/>
    <lineage>
        <taxon>Eukaryota</taxon>
        <taxon>Sar</taxon>
        <taxon>Alveolata</taxon>
        <taxon>Ciliophora</taxon>
        <taxon>Intramacronucleata</taxon>
        <taxon>Oligohymenophorea</taxon>
        <taxon>Hymenostomatida</taxon>
        <taxon>Tetrahymenina</taxon>
        <taxon>Tetrahymenidae</taxon>
        <taxon>Tetrahymena</taxon>
    </lineage>
</organism>
<proteinExistence type="predicted"/>
<dbReference type="RefSeq" id="XP_012655381.1">
    <property type="nucleotide sequence ID" value="XM_012799927.1"/>
</dbReference>
<protein>
    <submittedName>
        <fullName evidence="2">Transmembrane protein, putative</fullName>
    </submittedName>
</protein>
<evidence type="ECO:0000256" key="1">
    <source>
        <dbReference type="SAM" id="Phobius"/>
    </source>
</evidence>
<dbReference type="GeneID" id="24437994"/>
<dbReference type="InParanoid" id="W7WYU0"/>
<accession>W7WYU0</accession>
<dbReference type="AlphaFoldDB" id="W7WYU0"/>
<dbReference type="Proteomes" id="UP000009168">
    <property type="component" value="Unassembled WGS sequence"/>
</dbReference>